<dbReference type="KEGG" id="goe:108863856"/>
<accession>A0AAJ7P951</accession>
<reference evidence="4" key="1">
    <citation type="submission" date="2025-08" db="UniProtKB">
        <authorList>
            <consortium name="RefSeq"/>
        </authorList>
    </citation>
    <scope>IDENTIFICATION</scope>
</reference>
<comment type="similarity">
    <text evidence="1 2">Belongs to the RNase T2 family.</text>
</comment>
<dbReference type="GO" id="GO:0033897">
    <property type="term" value="F:ribonuclease T2 activity"/>
    <property type="evidence" value="ECO:0007669"/>
    <property type="project" value="InterPro"/>
</dbReference>
<evidence type="ECO:0000313" key="3">
    <source>
        <dbReference type="Proteomes" id="UP000694867"/>
    </source>
</evidence>
<evidence type="ECO:0000256" key="1">
    <source>
        <dbReference type="ARBA" id="ARBA00007469"/>
    </source>
</evidence>
<dbReference type="RefSeq" id="XP_018494024.1">
    <property type="nucleotide sequence ID" value="XM_018638508.1"/>
</dbReference>
<dbReference type="InterPro" id="IPR001568">
    <property type="entry name" value="RNase_T2-like"/>
</dbReference>
<name>A0AAJ7P951_9ACAR</name>
<evidence type="ECO:0000313" key="4">
    <source>
        <dbReference type="RefSeq" id="XP_018494024.1"/>
    </source>
</evidence>
<evidence type="ECO:0000256" key="2">
    <source>
        <dbReference type="RuleBase" id="RU004328"/>
    </source>
</evidence>
<organism evidence="3 4">
    <name type="scientific">Galendromus occidentalis</name>
    <name type="common">western predatory mite</name>
    <dbReference type="NCBI Taxonomy" id="34638"/>
    <lineage>
        <taxon>Eukaryota</taxon>
        <taxon>Metazoa</taxon>
        <taxon>Ecdysozoa</taxon>
        <taxon>Arthropoda</taxon>
        <taxon>Chelicerata</taxon>
        <taxon>Arachnida</taxon>
        <taxon>Acari</taxon>
        <taxon>Parasitiformes</taxon>
        <taxon>Mesostigmata</taxon>
        <taxon>Gamasina</taxon>
        <taxon>Phytoseioidea</taxon>
        <taxon>Phytoseiidae</taxon>
        <taxon>Typhlodrominae</taxon>
        <taxon>Galendromus</taxon>
    </lineage>
</organism>
<dbReference type="InterPro" id="IPR036430">
    <property type="entry name" value="RNase_T2-like_sf"/>
</dbReference>
<dbReference type="Gene3D" id="3.90.730.10">
    <property type="entry name" value="Ribonuclease T2-like"/>
    <property type="match status" value="1"/>
</dbReference>
<sequence>MEFWRNQLSEYGSCAVDRIYGIEDANSYFERAIHLYKNYYSLHGWEAVRPNNSAPIPSDEIRAGLGELFPKKIEVVCRGQMRDFDVLLEIHLCFNLRWKPIDCVTRASCNTRKVWFLEH</sequence>
<dbReference type="GO" id="GO:0003723">
    <property type="term" value="F:RNA binding"/>
    <property type="evidence" value="ECO:0007669"/>
    <property type="project" value="InterPro"/>
</dbReference>
<protein>
    <submittedName>
        <fullName evidence="4">Uncharacterized protein LOC108863856</fullName>
    </submittedName>
</protein>
<proteinExistence type="inferred from homology"/>
<dbReference type="SUPFAM" id="SSF55895">
    <property type="entry name" value="Ribonuclease Rh-like"/>
    <property type="match status" value="1"/>
</dbReference>
<dbReference type="AlphaFoldDB" id="A0AAJ7P951"/>
<dbReference type="Pfam" id="PF00445">
    <property type="entry name" value="Ribonuclease_T2"/>
    <property type="match status" value="1"/>
</dbReference>
<keyword evidence="3" id="KW-1185">Reference proteome</keyword>
<gene>
    <name evidence="4" type="primary">LOC108863856</name>
</gene>
<dbReference type="GeneID" id="108863856"/>
<dbReference type="Proteomes" id="UP000694867">
    <property type="component" value="Unplaced"/>
</dbReference>